<sequence>MNDTQRKKIVNLSKIFCCILYVGGSFDAYSAEDIEVEYKVDVNTVSVKTRMELTKFREANSFYLIESSINKDTCENILASINKPRKHGYLKNKERLRDEEGGLVNLGLPEMMIQTDLNIPRKVMSGKNSNSSRVEELVVDLNKDGVDEFIYRNTSYLSSIWVHSFYVLSIPYNTKNFSRFGEFMMKQRELDNVSKILWQWKEFDGLKVGDFVSTLGSQVIYEFIGFAGHYYILATRSVIKENSPIKVAVMHLGNSSDVYPACLFESKFIVTN</sequence>
<dbReference type="RefSeq" id="WP_188740833.1">
    <property type="nucleotide sequence ID" value="NZ_BMII01000042.1"/>
</dbReference>
<reference evidence="2" key="1">
    <citation type="journal article" date="2019" name="Int. J. Syst. Evol. Microbiol.">
        <title>The Global Catalogue of Microorganisms (GCM) 10K type strain sequencing project: providing services to taxonomists for standard genome sequencing and annotation.</title>
        <authorList>
            <consortium name="The Broad Institute Genomics Platform"/>
            <consortium name="The Broad Institute Genome Sequencing Center for Infectious Disease"/>
            <person name="Wu L."/>
            <person name="Ma J."/>
        </authorList>
    </citation>
    <scope>NUCLEOTIDE SEQUENCE [LARGE SCALE GENOMIC DNA]</scope>
    <source>
        <strain evidence="2">CGMCC 1.15339</strain>
    </source>
</reference>
<dbReference type="Proteomes" id="UP000617555">
    <property type="component" value="Unassembled WGS sequence"/>
</dbReference>
<evidence type="ECO:0000313" key="2">
    <source>
        <dbReference type="Proteomes" id="UP000617555"/>
    </source>
</evidence>
<keyword evidence="2" id="KW-1185">Reference proteome</keyword>
<dbReference type="EMBL" id="BMII01000042">
    <property type="protein sequence ID" value="GGB73627.1"/>
    <property type="molecule type" value="Genomic_DNA"/>
</dbReference>
<proteinExistence type="predicted"/>
<evidence type="ECO:0000313" key="1">
    <source>
        <dbReference type="EMBL" id="GGB73627.1"/>
    </source>
</evidence>
<gene>
    <name evidence="1" type="ORF">GCM10011607_37580</name>
</gene>
<comment type="caution">
    <text evidence="1">The sequence shown here is derived from an EMBL/GenBank/DDBJ whole genome shotgun (WGS) entry which is preliminary data.</text>
</comment>
<protein>
    <submittedName>
        <fullName evidence="1">Uncharacterized protein</fullName>
    </submittedName>
</protein>
<organism evidence="1 2">
    <name type="scientific">Shewanella inventionis</name>
    <dbReference type="NCBI Taxonomy" id="1738770"/>
    <lineage>
        <taxon>Bacteria</taxon>
        <taxon>Pseudomonadati</taxon>
        <taxon>Pseudomonadota</taxon>
        <taxon>Gammaproteobacteria</taxon>
        <taxon>Alteromonadales</taxon>
        <taxon>Shewanellaceae</taxon>
        <taxon>Shewanella</taxon>
    </lineage>
</organism>
<accession>A0ABQ1JNL3</accession>
<name>A0ABQ1JNL3_9GAMM</name>